<protein>
    <submittedName>
        <fullName evidence="6">Type VI secretion system membrane subunit TssM</fullName>
    </submittedName>
</protein>
<evidence type="ECO:0000256" key="2">
    <source>
        <dbReference type="SAM" id="Phobius"/>
    </source>
</evidence>
<sequence length="1171" mass="127400">MPRFTPRNVVIGAVALIAVLGAFLYQHLVAFLVTALIIIVVVLGVVVWLIMRELEAAKAGKGIEKELDGQVEREIERSTFGQQAEVRNLKAEWDAAIAEFKRSPAGRRLGDKALAQMPMYLVLGPTAAGKTTLIQESGLPSALTDSGRKMRGVRGVGGARSFQWFFTEQAILLDMSGKALKMSEFDDNEDWIQFLGSLRKMRPERPINGVVVAVPVSQLASGGPEAVEPLAQQLRERARDLGHHLGMEFPVYVVLTQCDSIAGFAETFAAFDDDQATQPWGMTLSVAKTRESAPEAVFDAEWTTLVAALGDLRTQRVARLGDDVQRMRALAFPSQLERLRPELKRLVQVLFARGKSQTADGPLFRGLYLTSSRVGAPSVERVISDAARAVGVAPRVDAPSPEMAQHAWFSQQLWKRIVFKDANLAAASGFALANERRMRWVMFGGAVGAWLLLTAVLGIVAWQAARPVRAAAEAAKELASQSKDTVPRTALGYVESLRAALEALEHSRAHKTFGMRVGGYAGDRVIDPALALYVQKATTFLIDPVVEDVPPQLTAQATNDATPFADLFYEYQGYRLLYDEHYEVEPADSVVLSRLLIRLHQPEAARVPVDELREFSRLMRAQARMLTDHQEPKHRFGQFDAALASGALAAIQRRWAERGQLYEDMVADANNGIPDLTLETIAREKGKKFKFVMLSSTGKVPGAYTQSGWQSIVRSRLQVIAQMVRREKDPQFVATMGDGARQLSKQLAARYADDYSKAWTVFLGTISGTLNDPKGRRELAVESSPASEIEAVLRRIDAEAKLEGAGTEMQPGLDRLSVVHDWLFYRPPGRDFVSDVKRKLPFAADESFMTPHERWQKGLQIAAKTRLGIQDPDLYDKGPQSAAWQLPDPRKKPDRDTHRALSVFLTCMKPVKRGIGGLAGGGADGAGGGGAGGAGGGSGAPVDIPALMAGWGSGLAGPFGEIASRYPFAAGGDDVRIGEFTAFFGPGGSLDKFYESFLKGHMSKDGTLLDDALPLGPAHVAWLKKAFAIQEAFFGSSGGPKVMFDVTTRGKRLAPSGRLHSVTWHVGDKDFSYEMGEEEATLDWSEQNSGGGSWVSADLDGAPVNGPREDGGDWGLFHVLDKAALSPNGDQVLATWKFGGVTMTVEISPKQRVHPFTSGFLRLGPPPAADF</sequence>
<dbReference type="Pfam" id="PF06744">
    <property type="entry name" value="IcmF_C"/>
    <property type="match status" value="1"/>
</dbReference>
<evidence type="ECO:0000256" key="1">
    <source>
        <dbReference type="SAM" id="MobiDB-lite"/>
    </source>
</evidence>
<organism evidence="6 7">
    <name type="scientific">Eiseniibacteriota bacterium</name>
    <dbReference type="NCBI Taxonomy" id="2212470"/>
    <lineage>
        <taxon>Bacteria</taxon>
        <taxon>Candidatus Eiseniibacteriota</taxon>
    </lineage>
</organism>
<keyword evidence="2" id="KW-1133">Transmembrane helix</keyword>
<feature type="transmembrane region" description="Helical" evidence="2">
    <location>
        <begin position="31"/>
        <end position="51"/>
    </location>
</feature>
<dbReference type="PANTHER" id="PTHR36153">
    <property type="entry name" value="INNER MEMBRANE PROTEIN-RELATED"/>
    <property type="match status" value="1"/>
</dbReference>
<evidence type="ECO:0000259" key="3">
    <source>
        <dbReference type="Pfam" id="PF06744"/>
    </source>
</evidence>
<keyword evidence="2" id="KW-0472">Membrane</keyword>
<dbReference type="InterPro" id="IPR009612">
    <property type="entry name" value="IcmF-rel"/>
</dbReference>
<feature type="region of interest" description="Disordered" evidence="1">
    <location>
        <begin position="870"/>
        <end position="895"/>
    </location>
</feature>
<comment type="caution">
    <text evidence="6">The sequence shown here is derived from an EMBL/GenBank/DDBJ whole genome shotgun (WGS) entry which is preliminary data.</text>
</comment>
<dbReference type="AlphaFoldDB" id="A0A933W6Z6"/>
<dbReference type="InterPro" id="IPR025743">
    <property type="entry name" value="TssM1_N"/>
</dbReference>
<feature type="domain" description="Type VI secretion system IcmF C-terminal" evidence="3">
    <location>
        <begin position="1056"/>
        <end position="1148"/>
    </location>
</feature>
<feature type="domain" description="Type VI secretion system component TssM1 N-terminal" evidence="5">
    <location>
        <begin position="186"/>
        <end position="444"/>
    </location>
</feature>
<evidence type="ECO:0000313" key="7">
    <source>
        <dbReference type="Proteomes" id="UP000696931"/>
    </source>
</evidence>
<dbReference type="Proteomes" id="UP000696931">
    <property type="component" value="Unassembled WGS sequence"/>
</dbReference>
<feature type="transmembrane region" description="Helical" evidence="2">
    <location>
        <begin position="440"/>
        <end position="462"/>
    </location>
</feature>
<evidence type="ECO:0000259" key="5">
    <source>
        <dbReference type="Pfam" id="PF14331"/>
    </source>
</evidence>
<gene>
    <name evidence="6" type="primary">tssM</name>
    <name evidence="6" type="ORF">HZA61_00095</name>
</gene>
<dbReference type="InterPro" id="IPR053156">
    <property type="entry name" value="T6SS_TssM-like"/>
</dbReference>
<name>A0A933W6Z6_UNCEI</name>
<keyword evidence="2" id="KW-0812">Transmembrane</keyword>
<feature type="transmembrane region" description="Helical" evidence="2">
    <location>
        <begin position="7"/>
        <end position="25"/>
    </location>
</feature>
<dbReference type="Pfam" id="PF06761">
    <property type="entry name" value="IcmF-related"/>
    <property type="match status" value="1"/>
</dbReference>
<evidence type="ECO:0000313" key="6">
    <source>
        <dbReference type="EMBL" id="MBI5167862.1"/>
    </source>
</evidence>
<dbReference type="InterPro" id="IPR017731">
    <property type="entry name" value="TssM1-like"/>
</dbReference>
<proteinExistence type="predicted"/>
<accession>A0A933W6Z6</accession>
<dbReference type="PANTHER" id="PTHR36153:SF1">
    <property type="entry name" value="TYPE VI SECRETION SYSTEM COMPONENT TSSM1"/>
    <property type="match status" value="1"/>
</dbReference>
<dbReference type="EMBL" id="JACRIW010000001">
    <property type="protein sequence ID" value="MBI5167862.1"/>
    <property type="molecule type" value="Genomic_DNA"/>
</dbReference>
<dbReference type="InterPro" id="IPR010623">
    <property type="entry name" value="IcmF_C"/>
</dbReference>
<feature type="domain" description="IcmF-related" evidence="4">
    <location>
        <begin position="495"/>
        <end position="799"/>
    </location>
</feature>
<reference evidence="6" key="1">
    <citation type="submission" date="2020-07" db="EMBL/GenBank/DDBJ databases">
        <title>Huge and variable diversity of episymbiotic CPR bacteria and DPANN archaea in groundwater ecosystems.</title>
        <authorList>
            <person name="He C.Y."/>
            <person name="Keren R."/>
            <person name="Whittaker M."/>
            <person name="Farag I.F."/>
            <person name="Doudna J."/>
            <person name="Cate J.H.D."/>
            <person name="Banfield J.F."/>
        </authorList>
    </citation>
    <scope>NUCLEOTIDE SEQUENCE</scope>
    <source>
        <strain evidence="6">NC_groundwater_1813_Pr3_B-0.1um_71_17</strain>
    </source>
</reference>
<dbReference type="NCBIfam" id="TIGR03348">
    <property type="entry name" value="VI_IcmF"/>
    <property type="match status" value="1"/>
</dbReference>
<evidence type="ECO:0000259" key="4">
    <source>
        <dbReference type="Pfam" id="PF06761"/>
    </source>
</evidence>
<dbReference type="Pfam" id="PF14331">
    <property type="entry name" value="IcmF-related_N"/>
    <property type="match status" value="1"/>
</dbReference>